<dbReference type="KEGG" id="bfo:118418187"/>
<evidence type="ECO:0000256" key="1">
    <source>
        <dbReference type="SAM" id="MobiDB-lite"/>
    </source>
</evidence>
<feature type="transmembrane region" description="Helical" evidence="2">
    <location>
        <begin position="205"/>
        <end position="225"/>
    </location>
</feature>
<proteinExistence type="predicted"/>
<dbReference type="GeneID" id="118418187"/>
<dbReference type="RefSeq" id="XP_035679919.1">
    <property type="nucleotide sequence ID" value="XM_035824026.1"/>
</dbReference>
<organism evidence="3 4">
    <name type="scientific">Branchiostoma floridae</name>
    <name type="common">Florida lancelet</name>
    <name type="synonym">Amphioxus</name>
    <dbReference type="NCBI Taxonomy" id="7739"/>
    <lineage>
        <taxon>Eukaryota</taxon>
        <taxon>Metazoa</taxon>
        <taxon>Chordata</taxon>
        <taxon>Cephalochordata</taxon>
        <taxon>Leptocardii</taxon>
        <taxon>Amphioxiformes</taxon>
        <taxon>Branchiostomatidae</taxon>
        <taxon>Branchiostoma</taxon>
    </lineage>
</organism>
<keyword evidence="2" id="KW-1133">Transmembrane helix</keyword>
<accession>A0A9J7LDC2</accession>
<keyword evidence="2" id="KW-0812">Transmembrane</keyword>
<feature type="region of interest" description="Disordered" evidence="1">
    <location>
        <begin position="22"/>
        <end position="173"/>
    </location>
</feature>
<dbReference type="PANTHER" id="PTHR35555:SF3">
    <property type="entry name" value="ENDONUCLEASE-REVERSE TRANSCRIPTASE"/>
    <property type="match status" value="1"/>
</dbReference>
<feature type="transmembrane region" description="Helical" evidence="2">
    <location>
        <begin position="317"/>
        <end position="336"/>
    </location>
</feature>
<evidence type="ECO:0000313" key="4">
    <source>
        <dbReference type="RefSeq" id="XP_035679919.1"/>
    </source>
</evidence>
<dbReference type="PANTHER" id="PTHR35555">
    <property type="entry name" value="ENDONUCLEASE-REVERSE TRANSCRIPTASE"/>
    <property type="match status" value="1"/>
</dbReference>
<dbReference type="OrthoDB" id="10022583at2759"/>
<feature type="transmembrane region" description="Helical" evidence="2">
    <location>
        <begin position="245"/>
        <end position="264"/>
    </location>
</feature>
<name>A0A9J7LDC2_BRAFL</name>
<feature type="compositionally biased region" description="Low complexity" evidence="1">
    <location>
        <begin position="48"/>
        <end position="63"/>
    </location>
</feature>
<protein>
    <submittedName>
        <fullName evidence="4">Uncharacterized protein LOC118418187</fullName>
    </submittedName>
</protein>
<dbReference type="AlphaFoldDB" id="A0A9J7LDC2"/>
<dbReference type="Proteomes" id="UP000001554">
    <property type="component" value="Chromosome 6"/>
</dbReference>
<evidence type="ECO:0000313" key="3">
    <source>
        <dbReference type="Proteomes" id="UP000001554"/>
    </source>
</evidence>
<feature type="transmembrane region" description="Helical" evidence="2">
    <location>
        <begin position="276"/>
        <end position="297"/>
    </location>
</feature>
<gene>
    <name evidence="4" type="primary">LOC118418187</name>
</gene>
<reference evidence="3" key="1">
    <citation type="journal article" date="2020" name="Nat. Ecol. Evol.">
        <title>Deeply conserved synteny resolves early events in vertebrate evolution.</title>
        <authorList>
            <person name="Simakov O."/>
            <person name="Marletaz F."/>
            <person name="Yue J.X."/>
            <person name="O'Connell B."/>
            <person name="Jenkins J."/>
            <person name="Brandt A."/>
            <person name="Calef R."/>
            <person name="Tung C.H."/>
            <person name="Huang T.K."/>
            <person name="Schmutz J."/>
            <person name="Satoh N."/>
            <person name="Yu J.K."/>
            <person name="Putnam N.H."/>
            <person name="Green R.E."/>
            <person name="Rokhsar D.S."/>
        </authorList>
    </citation>
    <scope>NUCLEOTIDE SEQUENCE [LARGE SCALE GENOMIC DNA]</scope>
    <source>
        <strain evidence="3">S238N-H82</strain>
    </source>
</reference>
<reference evidence="4" key="2">
    <citation type="submission" date="2025-08" db="UniProtKB">
        <authorList>
            <consortium name="RefSeq"/>
        </authorList>
    </citation>
    <scope>IDENTIFICATION</scope>
    <source>
        <strain evidence="4">S238N-H82</strain>
        <tissue evidence="4">Testes</tissue>
    </source>
</reference>
<keyword evidence="3" id="KW-1185">Reference proteome</keyword>
<keyword evidence="2" id="KW-0472">Membrane</keyword>
<evidence type="ECO:0000256" key="2">
    <source>
        <dbReference type="SAM" id="Phobius"/>
    </source>
</evidence>
<feature type="compositionally biased region" description="Basic and acidic residues" evidence="1">
    <location>
        <begin position="94"/>
        <end position="109"/>
    </location>
</feature>
<sequence>MSRAQNDYFLHKKQDYIWDDTHEDLTLSPPTPTPVIRQENQLHQFAASGPPYLSSSPLSYGSLDAAPGPGSLGRQARGSDDRKRLYSTTSQRQQQRDNPYDQDSYEHSTSELLPDTPGDQPTQTQEDLLIEVPIEPTVKVRQPRGADGDPGGDPGSPTRVPPGWREKERPQQQQLPQILTNGAILHTYWRIQHRLRFTSSALQRWLASWITLTIFWCITYILNWLKHNAIKHRLRFTSSALQRWLASWITLTIFWCITYILNWLKHKHRLRFTSSALQRWLASWITLTIFWCITYILNWLKHEHRLRFTSSALQRWLASWITLTIFWCITYILNWLKHKAIHA</sequence>